<dbReference type="Gene3D" id="3.30.70.260">
    <property type="match status" value="1"/>
</dbReference>
<dbReference type="GO" id="GO:0005634">
    <property type="term" value="C:nucleus"/>
    <property type="evidence" value="ECO:0007669"/>
    <property type="project" value="UniProtKB-SubCell"/>
</dbReference>
<evidence type="ECO:0000256" key="4">
    <source>
        <dbReference type="ARBA" id="ARBA00011068"/>
    </source>
</evidence>
<dbReference type="EMBL" id="KB741026">
    <property type="protein sequence ID" value="ENN74894.1"/>
    <property type="molecule type" value="Genomic_DNA"/>
</dbReference>
<evidence type="ECO:0000256" key="14">
    <source>
        <dbReference type="PROSITE-ProRule" id="PRU10133"/>
    </source>
</evidence>
<dbReference type="GO" id="GO:0005524">
    <property type="term" value="F:ATP binding"/>
    <property type="evidence" value="ECO:0007669"/>
    <property type="project" value="UniProtKB-UniRule"/>
</dbReference>
<dbReference type="SUPFAM" id="SSF54495">
    <property type="entry name" value="UBC-like"/>
    <property type="match status" value="1"/>
</dbReference>
<organism evidence="18">
    <name type="scientific">Dendroctonus ponderosae</name>
    <name type="common">Mountain pine beetle</name>
    <dbReference type="NCBI Taxonomy" id="77166"/>
    <lineage>
        <taxon>Eukaryota</taxon>
        <taxon>Metazoa</taxon>
        <taxon>Ecdysozoa</taxon>
        <taxon>Arthropoda</taxon>
        <taxon>Hexapoda</taxon>
        <taxon>Insecta</taxon>
        <taxon>Pterygota</taxon>
        <taxon>Neoptera</taxon>
        <taxon>Endopterygota</taxon>
        <taxon>Coleoptera</taxon>
        <taxon>Polyphaga</taxon>
        <taxon>Cucujiformia</taxon>
        <taxon>Curculionidae</taxon>
        <taxon>Scolytinae</taxon>
        <taxon>Dendroctonus</taxon>
    </lineage>
</organism>
<evidence type="ECO:0000256" key="10">
    <source>
        <dbReference type="ARBA" id="ARBA00022824"/>
    </source>
</evidence>
<dbReference type="InterPro" id="IPR023313">
    <property type="entry name" value="UBQ-conjugating_AS"/>
</dbReference>
<evidence type="ECO:0000313" key="20">
    <source>
        <dbReference type="Proteomes" id="UP000030742"/>
    </source>
</evidence>
<evidence type="ECO:0000256" key="12">
    <source>
        <dbReference type="ARBA" id="ARBA00023186"/>
    </source>
</evidence>
<dbReference type="Proteomes" id="UP000030742">
    <property type="component" value="Unassembled WGS sequence"/>
</dbReference>
<evidence type="ECO:0000256" key="5">
    <source>
        <dbReference type="ARBA" id="ARBA00022679"/>
    </source>
</evidence>
<keyword evidence="12" id="KW-0143">Chaperone</keyword>
<dbReference type="CDD" id="cd23798">
    <property type="entry name" value="UBCc_UBE2I"/>
    <property type="match status" value="1"/>
</dbReference>
<proteinExistence type="inferred from homology"/>
<keyword evidence="9 15" id="KW-0833">Ubl conjugation pathway</keyword>
<feature type="signal peptide" evidence="16">
    <location>
        <begin position="1"/>
        <end position="19"/>
    </location>
</feature>
<keyword evidence="6" id="KW-0879">Wnt signaling pathway</keyword>
<dbReference type="InterPro" id="IPR019330">
    <property type="entry name" value="MESD"/>
</dbReference>
<evidence type="ECO:0000313" key="18">
    <source>
        <dbReference type="EMBL" id="ENN74894.1"/>
    </source>
</evidence>
<dbReference type="Pfam" id="PF10185">
    <property type="entry name" value="Mesd"/>
    <property type="match status" value="1"/>
</dbReference>
<feature type="domain" description="UBC core" evidence="17">
    <location>
        <begin position="162"/>
        <end position="315"/>
    </location>
</feature>
<gene>
    <name evidence="19" type="ORF">D910_04580</name>
    <name evidence="18" type="ORF">YQE_08473</name>
</gene>
<reference evidence="18 20" key="1">
    <citation type="journal article" date="2013" name="Genome Biol.">
        <title>Draft genome of the mountain pine beetle, Dendroctonus ponderosae Hopkins, a major forest pest.</title>
        <authorList>
            <person name="Keeling C.I."/>
            <person name="Yuen M.M."/>
            <person name="Liao N.Y."/>
            <person name="Docking T.R."/>
            <person name="Chan S.K."/>
            <person name="Taylor G.A."/>
            <person name="Palmquist D.L."/>
            <person name="Jackman S.D."/>
            <person name="Nguyen A."/>
            <person name="Li M."/>
            <person name="Henderson H."/>
            <person name="Janes J.K."/>
            <person name="Zhao Y."/>
            <person name="Pandoh P."/>
            <person name="Moore R."/>
            <person name="Sperling F.A."/>
            <person name="Huber D.P."/>
            <person name="Birol I."/>
            <person name="Jones S.J."/>
            <person name="Bohlmann J."/>
        </authorList>
    </citation>
    <scope>NUCLEOTIDE SEQUENCE</scope>
</reference>
<dbReference type="PANTHER" id="PTHR17600:SF2">
    <property type="entry name" value="LRP CHAPERONE MESD"/>
    <property type="match status" value="1"/>
</dbReference>
<evidence type="ECO:0000256" key="1">
    <source>
        <dbReference type="ARBA" id="ARBA00004123"/>
    </source>
</evidence>
<feature type="non-terminal residue" evidence="18">
    <location>
        <position position="1"/>
    </location>
</feature>
<sequence length="318" mass="37094">MEKLHLLTVLMLVAVLVHCKKPEEKPEWAKKDIRDFTDADMERLLDQWEEDEEPLEPDELPEHLRPMPKIDMSKLTKDNPEEILKMTKKGRTLMTFVQVAGHPSKDETEEITKLWQTSLWNSHIQAERYLVDDNRAIFLFKDGEQAWSAKEYLIEQEHMSGIAATRLAEERKAWRKDHPFGFVARPSKNADGSLNLMNWECSIPGKKGTPWEEGHYKLRMLFKEDYPTSPPKCKFEPPLFHPNVYPSGTVCLSLLDEEKDWRPAITIKQILLGIQDLLNEPNVKDPAQAEAYTIYCQNRLEYEKRVKAQARAMSHQEL</sequence>
<evidence type="ECO:0000256" key="6">
    <source>
        <dbReference type="ARBA" id="ARBA00022687"/>
    </source>
</evidence>
<evidence type="ECO:0000256" key="11">
    <source>
        <dbReference type="ARBA" id="ARBA00022840"/>
    </source>
</evidence>
<comment type="pathway">
    <text evidence="3">Protein modification; protein sumoylation.</text>
</comment>
<dbReference type="PROSITE" id="PS00183">
    <property type="entry name" value="UBC_1"/>
    <property type="match status" value="1"/>
</dbReference>
<evidence type="ECO:0000313" key="19">
    <source>
        <dbReference type="EMBL" id="ERL87180.1"/>
    </source>
</evidence>
<dbReference type="SMART" id="SM00212">
    <property type="entry name" value="UBCc"/>
    <property type="match status" value="1"/>
</dbReference>
<dbReference type="InterPro" id="IPR016135">
    <property type="entry name" value="UBQ-conjugating_enzyme/RWD"/>
</dbReference>
<evidence type="ECO:0000256" key="8">
    <source>
        <dbReference type="ARBA" id="ARBA00022741"/>
    </source>
</evidence>
<evidence type="ECO:0000259" key="17">
    <source>
        <dbReference type="PROSITE" id="PS50127"/>
    </source>
</evidence>
<evidence type="ECO:0000256" key="16">
    <source>
        <dbReference type="SAM" id="SignalP"/>
    </source>
</evidence>
<name>N6T410_DENPD</name>
<keyword evidence="11 15" id="KW-0067">ATP-binding</keyword>
<accession>N6T410</accession>
<comment type="subcellular location">
    <subcellularLocation>
        <location evidence="2">Endoplasmic reticulum</location>
    </subcellularLocation>
    <subcellularLocation>
        <location evidence="1">Nucleus</location>
    </subcellularLocation>
</comment>
<evidence type="ECO:0000256" key="9">
    <source>
        <dbReference type="ARBA" id="ARBA00022786"/>
    </source>
</evidence>
<evidence type="ECO:0000256" key="2">
    <source>
        <dbReference type="ARBA" id="ARBA00004240"/>
    </source>
</evidence>
<keyword evidence="13" id="KW-0539">Nucleus</keyword>
<keyword evidence="5" id="KW-0808">Transferase</keyword>
<dbReference type="Gene3D" id="6.10.250.640">
    <property type="match status" value="1"/>
</dbReference>
<feature type="active site" description="Glycyl thioester intermediate" evidence="14">
    <location>
        <position position="251"/>
    </location>
</feature>
<dbReference type="GO" id="GO:0005783">
    <property type="term" value="C:endoplasmic reticulum"/>
    <property type="evidence" value="ECO:0007669"/>
    <property type="project" value="UniProtKB-SubCell"/>
</dbReference>
<comment type="similarity">
    <text evidence="4">Belongs to the MESD family.</text>
</comment>
<keyword evidence="10" id="KW-0256">Endoplasmic reticulum</keyword>
<dbReference type="FunFam" id="3.10.110.10:FF:000013">
    <property type="entry name" value="SUMO-conjugating enzyme UBC9"/>
    <property type="match status" value="1"/>
</dbReference>
<feature type="chain" id="PRO_5011208494" description="UBC core domain-containing protein" evidence="16">
    <location>
        <begin position="20"/>
        <end position="318"/>
    </location>
</feature>
<dbReference type="Pfam" id="PF00179">
    <property type="entry name" value="UQ_con"/>
    <property type="match status" value="1"/>
</dbReference>
<dbReference type="STRING" id="77166.N6T410"/>
<dbReference type="PANTHER" id="PTHR17600">
    <property type="entry name" value="MESODERM DEVELOPMENT CANDIDATE 2"/>
    <property type="match status" value="1"/>
</dbReference>
<protein>
    <recommendedName>
        <fullName evidence="17">UBC core domain-containing protein</fullName>
    </recommendedName>
</protein>
<dbReference type="GO" id="GO:0006457">
    <property type="term" value="P:protein folding"/>
    <property type="evidence" value="ECO:0007669"/>
    <property type="project" value="InterPro"/>
</dbReference>
<dbReference type="EMBL" id="KB631924">
    <property type="protein sequence ID" value="ERL87180.1"/>
    <property type="molecule type" value="Genomic_DNA"/>
</dbReference>
<evidence type="ECO:0000256" key="3">
    <source>
        <dbReference type="ARBA" id="ARBA00004718"/>
    </source>
</evidence>
<dbReference type="InterPro" id="IPR000608">
    <property type="entry name" value="UBC"/>
</dbReference>
<dbReference type="AlphaFoldDB" id="N6T410"/>
<keyword evidence="8 15" id="KW-0547">Nucleotide-binding</keyword>
<dbReference type="GO" id="GO:0016055">
    <property type="term" value="P:Wnt signaling pathway"/>
    <property type="evidence" value="ECO:0007669"/>
    <property type="project" value="UniProtKB-KW"/>
</dbReference>
<dbReference type="GO" id="GO:0016740">
    <property type="term" value="F:transferase activity"/>
    <property type="evidence" value="ECO:0007669"/>
    <property type="project" value="UniProtKB-KW"/>
</dbReference>
<evidence type="ECO:0000256" key="7">
    <source>
        <dbReference type="ARBA" id="ARBA00022729"/>
    </source>
</evidence>
<dbReference type="OrthoDB" id="6600758at2759"/>
<dbReference type="PROSITE" id="PS50127">
    <property type="entry name" value="UBC_2"/>
    <property type="match status" value="1"/>
</dbReference>
<keyword evidence="7 16" id="KW-0732">Signal</keyword>
<evidence type="ECO:0000256" key="13">
    <source>
        <dbReference type="ARBA" id="ARBA00023242"/>
    </source>
</evidence>
<comment type="similarity">
    <text evidence="15">Belongs to the ubiquitin-conjugating enzyme family.</text>
</comment>
<evidence type="ECO:0000256" key="15">
    <source>
        <dbReference type="RuleBase" id="RU362109"/>
    </source>
</evidence>
<dbReference type="Gene3D" id="3.10.110.10">
    <property type="entry name" value="Ubiquitin Conjugating Enzyme"/>
    <property type="match status" value="1"/>
</dbReference>